<name>A0A433T841_ELYCH</name>
<protein>
    <submittedName>
        <fullName evidence="3">Uncharacterized protein</fullName>
    </submittedName>
</protein>
<evidence type="ECO:0000256" key="2">
    <source>
        <dbReference type="SAM" id="Phobius"/>
    </source>
</evidence>
<gene>
    <name evidence="3" type="ORF">EGW08_014481</name>
</gene>
<keyword evidence="4" id="KW-1185">Reference proteome</keyword>
<sequence>MKHQVSIWAHVVLPICVAVLVFLLVIVLVILWSRCKRRQYKRGSVYDDQVQRDIVHNVVMLPGDQCPSPDCTEEGGDGDDGDDEDWTMTRRPKVKVKAGVGKCLIPRGPLALDGDPFPPQDCELAGVCVLPKTVTVETVDEGLGDDDTDGDRRSRSSSSGGTDCPPESLESPRSPSTASQHDLLHVQV</sequence>
<comment type="caution">
    <text evidence="3">The sequence shown here is derived from an EMBL/GenBank/DDBJ whole genome shotgun (WGS) entry which is preliminary data.</text>
</comment>
<feature type="region of interest" description="Disordered" evidence="1">
    <location>
        <begin position="66"/>
        <end position="91"/>
    </location>
</feature>
<evidence type="ECO:0000313" key="4">
    <source>
        <dbReference type="Proteomes" id="UP000271974"/>
    </source>
</evidence>
<feature type="compositionally biased region" description="Low complexity" evidence="1">
    <location>
        <begin position="156"/>
        <end position="176"/>
    </location>
</feature>
<feature type="transmembrane region" description="Helical" evidence="2">
    <location>
        <begin position="6"/>
        <end position="32"/>
    </location>
</feature>
<evidence type="ECO:0000256" key="1">
    <source>
        <dbReference type="SAM" id="MobiDB-lite"/>
    </source>
</evidence>
<organism evidence="3 4">
    <name type="scientific">Elysia chlorotica</name>
    <name type="common">Eastern emerald elysia</name>
    <name type="synonym">Sea slug</name>
    <dbReference type="NCBI Taxonomy" id="188477"/>
    <lineage>
        <taxon>Eukaryota</taxon>
        <taxon>Metazoa</taxon>
        <taxon>Spiralia</taxon>
        <taxon>Lophotrochozoa</taxon>
        <taxon>Mollusca</taxon>
        <taxon>Gastropoda</taxon>
        <taxon>Heterobranchia</taxon>
        <taxon>Euthyneura</taxon>
        <taxon>Panpulmonata</taxon>
        <taxon>Sacoglossa</taxon>
        <taxon>Placobranchoidea</taxon>
        <taxon>Plakobranchidae</taxon>
        <taxon>Elysia</taxon>
    </lineage>
</organism>
<feature type="compositionally biased region" description="Acidic residues" evidence="1">
    <location>
        <begin position="71"/>
        <end position="86"/>
    </location>
</feature>
<keyword evidence="2" id="KW-0472">Membrane</keyword>
<keyword evidence="2" id="KW-0812">Transmembrane</keyword>
<dbReference type="Proteomes" id="UP000271974">
    <property type="component" value="Unassembled WGS sequence"/>
</dbReference>
<proteinExistence type="predicted"/>
<dbReference type="AlphaFoldDB" id="A0A433T841"/>
<evidence type="ECO:0000313" key="3">
    <source>
        <dbReference type="EMBL" id="RUS77749.1"/>
    </source>
</evidence>
<dbReference type="EMBL" id="RQTK01000555">
    <property type="protein sequence ID" value="RUS77749.1"/>
    <property type="molecule type" value="Genomic_DNA"/>
</dbReference>
<feature type="region of interest" description="Disordered" evidence="1">
    <location>
        <begin position="138"/>
        <end position="188"/>
    </location>
</feature>
<feature type="compositionally biased region" description="Acidic residues" evidence="1">
    <location>
        <begin position="138"/>
        <end position="149"/>
    </location>
</feature>
<accession>A0A433T841</accession>
<keyword evidence="2" id="KW-1133">Transmembrane helix</keyword>
<reference evidence="3 4" key="1">
    <citation type="submission" date="2019-01" db="EMBL/GenBank/DDBJ databases">
        <title>A draft genome assembly of the solar-powered sea slug Elysia chlorotica.</title>
        <authorList>
            <person name="Cai H."/>
            <person name="Li Q."/>
            <person name="Fang X."/>
            <person name="Li J."/>
            <person name="Curtis N.E."/>
            <person name="Altenburger A."/>
            <person name="Shibata T."/>
            <person name="Feng M."/>
            <person name="Maeda T."/>
            <person name="Schwartz J.A."/>
            <person name="Shigenobu S."/>
            <person name="Lundholm N."/>
            <person name="Nishiyama T."/>
            <person name="Yang H."/>
            <person name="Hasebe M."/>
            <person name="Li S."/>
            <person name="Pierce S.K."/>
            <person name="Wang J."/>
        </authorList>
    </citation>
    <scope>NUCLEOTIDE SEQUENCE [LARGE SCALE GENOMIC DNA]</scope>
    <source>
        <strain evidence="3">EC2010</strain>
        <tissue evidence="3">Whole organism of an adult</tissue>
    </source>
</reference>